<dbReference type="NCBIfam" id="TIGR04256">
    <property type="entry name" value="GxxExxY"/>
    <property type="match status" value="1"/>
</dbReference>
<dbReference type="Pfam" id="PF13366">
    <property type="entry name" value="PDDEXK_3"/>
    <property type="match status" value="1"/>
</dbReference>
<name>A0A382BRY4_9ZZZZ</name>
<reference evidence="1" key="1">
    <citation type="submission" date="2018-05" db="EMBL/GenBank/DDBJ databases">
        <authorList>
            <person name="Lanie J.A."/>
            <person name="Ng W.-L."/>
            <person name="Kazmierczak K.M."/>
            <person name="Andrzejewski T.M."/>
            <person name="Davidsen T.M."/>
            <person name="Wayne K.J."/>
            <person name="Tettelin H."/>
            <person name="Glass J.I."/>
            <person name="Rusch D."/>
            <person name="Podicherti R."/>
            <person name="Tsui H.-C.T."/>
            <person name="Winkler M.E."/>
        </authorList>
    </citation>
    <scope>NUCLEOTIDE SEQUENCE</scope>
</reference>
<organism evidence="1">
    <name type="scientific">marine metagenome</name>
    <dbReference type="NCBI Taxonomy" id="408172"/>
    <lineage>
        <taxon>unclassified sequences</taxon>
        <taxon>metagenomes</taxon>
        <taxon>ecological metagenomes</taxon>
    </lineage>
</organism>
<gene>
    <name evidence="1" type="ORF">METZ01_LOCUS169203</name>
</gene>
<proteinExistence type="predicted"/>
<sequence>MNIEEILKESGKKIISEIGLGHSEKIYQQCLQHHLTNKYNLKVEVEKIFPVIFDNICIGHCRPDIVINDNIIIELKTTMTLTNMAKTQLQKYEKYCGQAFLVNFPVQFGIKNIEIYKHEYNL</sequence>
<dbReference type="EMBL" id="UINC01031007">
    <property type="protein sequence ID" value="SVB16349.1"/>
    <property type="molecule type" value="Genomic_DNA"/>
</dbReference>
<dbReference type="AlphaFoldDB" id="A0A382BRY4"/>
<evidence type="ECO:0008006" key="2">
    <source>
        <dbReference type="Google" id="ProtNLM"/>
    </source>
</evidence>
<protein>
    <recommendedName>
        <fullName evidence="2">GxxExxY protein</fullName>
    </recommendedName>
</protein>
<dbReference type="InterPro" id="IPR026350">
    <property type="entry name" value="GxxExxY"/>
</dbReference>
<accession>A0A382BRY4</accession>
<evidence type="ECO:0000313" key="1">
    <source>
        <dbReference type="EMBL" id="SVB16349.1"/>
    </source>
</evidence>